<dbReference type="InterPro" id="IPR052039">
    <property type="entry name" value="Caspase-related_regulators"/>
</dbReference>
<comment type="caution">
    <text evidence="2">The sequence shown here is derived from an EMBL/GenBank/DDBJ whole genome shotgun (WGS) entry which is preliminary data.</text>
</comment>
<dbReference type="Proteomes" id="UP001385892">
    <property type="component" value="Unassembled WGS sequence"/>
</dbReference>
<protein>
    <submittedName>
        <fullName evidence="2">Caspase domain-containing protein</fullName>
    </submittedName>
</protein>
<evidence type="ECO:0000259" key="1">
    <source>
        <dbReference type="PROSITE" id="PS50208"/>
    </source>
</evidence>
<reference evidence="2 3" key="1">
    <citation type="submission" date="2024-03" db="EMBL/GenBank/DDBJ databases">
        <title>Novel species of the genus Variovorax.</title>
        <authorList>
            <person name="Liu Q."/>
            <person name="Xin Y.-H."/>
        </authorList>
    </citation>
    <scope>NUCLEOTIDE SEQUENCE [LARGE SCALE GENOMIC DNA]</scope>
    <source>
        <strain evidence="2 3">KACC 18900</strain>
    </source>
</reference>
<keyword evidence="3" id="KW-1185">Reference proteome</keyword>
<sequence length="529" mass="58636">MADRDPYRGVLTGPTRAAGLIRSLAVGVLASALTLITAEAQAPANVRVALVIGNAAYHAAPLVNSINDARAMGSALRDLGFQVIEVNDASHGQMASAIETTRRALAGKQGVAMFYYAGHAMQLDWRNYMVPIDAKLASAQDVPGQTVDVESVMTAFKSARTRMNIVILDACRDNPFSATASGKGLAPLDAPTGTFLAYATAPGNVARDGSEATGHGLYTQYLIEELRKPQAKIEDVFKRVRTNVRQQSKGRQIPWESTSLEEDFYFGGAPKAVVVAALEPGSLEALENQQAEFEGERSDWDRIRESAKPDDFFAYLKAHPNGYMSEQAQFRLDQLEKPAIEAQPKKNEPPALQSGRRRFEVGDAFEYEREDRMTRNKFVYKVRVTAADDKQVVFDSGRSVRDQMGSLITDRFGTRDPGLLLVPADLEVGKRWRSAFTLKHPDGRTTHNFWDFHVTRIEEVMIPAGRYMAFRIERKGAATGRRRTNTMVGTYWIDPQTMYSLKTELTIFSDGGRILDETDSLVSLQRSPR</sequence>
<dbReference type="InterPro" id="IPR029030">
    <property type="entry name" value="Caspase-like_dom_sf"/>
</dbReference>
<dbReference type="InterPro" id="IPR001309">
    <property type="entry name" value="Pept_C14_p20"/>
</dbReference>
<dbReference type="SUPFAM" id="SSF52129">
    <property type="entry name" value="Caspase-like"/>
    <property type="match status" value="1"/>
</dbReference>
<feature type="domain" description="Caspase family p20" evidence="1">
    <location>
        <begin position="45"/>
        <end position="175"/>
    </location>
</feature>
<accession>A0ABU8WRL4</accession>
<evidence type="ECO:0000313" key="3">
    <source>
        <dbReference type="Proteomes" id="UP001385892"/>
    </source>
</evidence>
<dbReference type="Gene3D" id="3.40.50.1460">
    <property type="match status" value="1"/>
</dbReference>
<dbReference type="PANTHER" id="PTHR22576:SF37">
    <property type="entry name" value="MUCOSA-ASSOCIATED LYMPHOID TISSUE LYMPHOMA TRANSLOCATION PROTEIN 1"/>
    <property type="match status" value="1"/>
</dbReference>
<dbReference type="EMBL" id="JBBKZT010000013">
    <property type="protein sequence ID" value="MEJ8850196.1"/>
    <property type="molecule type" value="Genomic_DNA"/>
</dbReference>
<dbReference type="Gene3D" id="2.40.360.20">
    <property type="match status" value="1"/>
</dbReference>
<dbReference type="RefSeq" id="WP_340345442.1">
    <property type="nucleotide sequence ID" value="NZ_JBBKZT010000013.1"/>
</dbReference>
<dbReference type="PROSITE" id="PS50208">
    <property type="entry name" value="CASPASE_P20"/>
    <property type="match status" value="1"/>
</dbReference>
<organism evidence="2 3">
    <name type="scientific">Variovorax rhizosphaerae</name>
    <dbReference type="NCBI Taxonomy" id="1836200"/>
    <lineage>
        <taxon>Bacteria</taxon>
        <taxon>Pseudomonadati</taxon>
        <taxon>Pseudomonadota</taxon>
        <taxon>Betaproteobacteria</taxon>
        <taxon>Burkholderiales</taxon>
        <taxon>Comamonadaceae</taxon>
        <taxon>Variovorax</taxon>
    </lineage>
</organism>
<proteinExistence type="predicted"/>
<dbReference type="Pfam" id="PF00656">
    <property type="entry name" value="Peptidase_C14"/>
    <property type="match status" value="1"/>
</dbReference>
<dbReference type="InterPro" id="IPR011600">
    <property type="entry name" value="Pept_C14_caspase"/>
</dbReference>
<evidence type="ECO:0000313" key="2">
    <source>
        <dbReference type="EMBL" id="MEJ8850196.1"/>
    </source>
</evidence>
<name>A0ABU8WRL4_9BURK</name>
<dbReference type="PANTHER" id="PTHR22576">
    <property type="entry name" value="MUCOSA ASSOCIATED LYMPHOID TISSUE LYMPHOMA TRANSLOCATION PROTEIN 1/PARACASPASE"/>
    <property type="match status" value="1"/>
</dbReference>
<gene>
    <name evidence="2" type="ORF">WKW82_26385</name>
</gene>